<keyword evidence="1" id="KW-0472">Membrane</keyword>
<dbReference type="eggNOG" id="arCOG02769">
    <property type="taxonomic scope" value="Archaea"/>
</dbReference>
<feature type="transmembrane region" description="Helical" evidence="1">
    <location>
        <begin position="162"/>
        <end position="185"/>
    </location>
</feature>
<keyword evidence="3" id="KW-0378">Hydrolase</keyword>
<dbReference type="KEGG" id="mez:Mtc_1653"/>
<feature type="transmembrane region" description="Helical" evidence="1">
    <location>
        <begin position="85"/>
        <end position="109"/>
    </location>
</feature>
<evidence type="ECO:0000313" key="4">
    <source>
        <dbReference type="Proteomes" id="UP000005233"/>
    </source>
</evidence>
<dbReference type="RefSeq" id="WP_014406233.1">
    <property type="nucleotide sequence ID" value="NC_017034.1"/>
</dbReference>
<accession>H8I802</accession>
<dbReference type="Pfam" id="PF02517">
    <property type="entry name" value="Rce1-like"/>
    <property type="match status" value="1"/>
</dbReference>
<feature type="domain" description="CAAX prenyl protease 2/Lysostaphin resistance protein A-like" evidence="2">
    <location>
        <begin position="195"/>
        <end position="290"/>
    </location>
</feature>
<dbReference type="HOGENOM" id="CLU_917064_0_0_2"/>
<keyword evidence="4" id="KW-1185">Reference proteome</keyword>
<evidence type="ECO:0000313" key="3">
    <source>
        <dbReference type="EMBL" id="AFD00402.1"/>
    </source>
</evidence>
<sequence length="303" mass="32430">MNGYRKGTRKPRGVLSSGEINVGGLKVSPALAVSALLGALYSLFLLGSGLETGLDAFVLSAFSVLSFAAFGYLARSGRLPGLRPFALLVDAFLALSTLMCLWELAAFMGMETGLSGLLRPVSISIIFFLLSVVAVYALLLYENGRRKDILLAIGNKSYLVSGIVGLIICILVSVAALYFLFGGAAMGLEKMAYIIGAAVIFSFLGAAYEETWFRGLLLARLLPLIGEKSAIILQAAIFGIFEATTVYYISSQIIYVPMLFMIGSILGYYWGRMTIKDKSIIGAALIHAGFYMLIGMPMLAGMA</sequence>
<feature type="transmembrane region" description="Helical" evidence="1">
    <location>
        <begin position="254"/>
        <end position="271"/>
    </location>
</feature>
<proteinExistence type="predicted"/>
<dbReference type="GO" id="GO:0006508">
    <property type="term" value="P:proteolysis"/>
    <property type="evidence" value="ECO:0007669"/>
    <property type="project" value="UniProtKB-KW"/>
</dbReference>
<evidence type="ECO:0000259" key="2">
    <source>
        <dbReference type="Pfam" id="PF02517"/>
    </source>
</evidence>
<dbReference type="AlphaFoldDB" id="H8I802"/>
<dbReference type="OrthoDB" id="382819at2157"/>
<reference evidence="3 4" key="1">
    <citation type="journal article" date="2012" name="J. Bacteriol.">
        <title>Complete genome sequence of a thermophilic methanogen, Methanocella conradii HZ254, isolated from Chinese rice field soil.</title>
        <authorList>
            <person name="Lu Z."/>
            <person name="Lu Y."/>
        </authorList>
    </citation>
    <scope>NUCLEOTIDE SEQUENCE [LARGE SCALE GENOMIC DNA]</scope>
    <source>
        <strain evidence="4">DSM 24694 / JCM 17849 / CGMCC 1.5162 / HZ254</strain>
    </source>
</reference>
<dbReference type="STRING" id="1041930.Mtc_1653"/>
<feature type="transmembrane region" description="Helical" evidence="1">
    <location>
        <begin position="30"/>
        <end position="50"/>
    </location>
</feature>
<dbReference type="InterPro" id="IPR003675">
    <property type="entry name" value="Rce1/LyrA-like_dom"/>
</dbReference>
<feature type="transmembrane region" description="Helical" evidence="1">
    <location>
        <begin position="191"/>
        <end position="208"/>
    </location>
</feature>
<keyword evidence="3" id="KW-0645">Protease</keyword>
<dbReference type="GO" id="GO:0004175">
    <property type="term" value="F:endopeptidase activity"/>
    <property type="evidence" value="ECO:0007669"/>
    <property type="project" value="UniProtKB-ARBA"/>
</dbReference>
<protein>
    <submittedName>
        <fullName evidence="3">CAAX amino terminal protease family</fullName>
    </submittedName>
</protein>
<dbReference type="Proteomes" id="UP000005233">
    <property type="component" value="Chromosome"/>
</dbReference>
<dbReference type="EMBL" id="CP003243">
    <property type="protein sequence ID" value="AFD00402.1"/>
    <property type="molecule type" value="Genomic_DNA"/>
</dbReference>
<gene>
    <name evidence="3" type="ordered locus">Mtc_1653</name>
</gene>
<evidence type="ECO:0000256" key="1">
    <source>
        <dbReference type="SAM" id="Phobius"/>
    </source>
</evidence>
<feature type="transmembrane region" description="Helical" evidence="1">
    <location>
        <begin position="121"/>
        <end position="141"/>
    </location>
</feature>
<keyword evidence="1" id="KW-0812">Transmembrane</keyword>
<organism evidence="3 4">
    <name type="scientific">Methanocella conradii (strain DSM 24694 / JCM 17849 / CGMCC 1.5162 / HZ254)</name>
    <dbReference type="NCBI Taxonomy" id="1041930"/>
    <lineage>
        <taxon>Archaea</taxon>
        <taxon>Methanobacteriati</taxon>
        <taxon>Methanobacteriota</taxon>
        <taxon>Stenosarchaea group</taxon>
        <taxon>Methanomicrobia</taxon>
        <taxon>Methanocellales</taxon>
        <taxon>Methanocellaceae</taxon>
        <taxon>Methanocella</taxon>
    </lineage>
</organism>
<dbReference type="GO" id="GO:0080120">
    <property type="term" value="P:CAAX-box protein maturation"/>
    <property type="evidence" value="ECO:0007669"/>
    <property type="project" value="UniProtKB-ARBA"/>
</dbReference>
<feature type="transmembrane region" description="Helical" evidence="1">
    <location>
        <begin position="56"/>
        <end position="73"/>
    </location>
</feature>
<name>H8I802_METCZ</name>
<keyword evidence="1" id="KW-1133">Transmembrane helix</keyword>
<feature type="transmembrane region" description="Helical" evidence="1">
    <location>
        <begin position="280"/>
        <end position="300"/>
    </location>
</feature>
<dbReference type="GeneID" id="11971792"/>